<organism evidence="3 4">
    <name type="scientific">Compostimonas suwonensis</name>
    <dbReference type="NCBI Taxonomy" id="1048394"/>
    <lineage>
        <taxon>Bacteria</taxon>
        <taxon>Bacillati</taxon>
        <taxon>Actinomycetota</taxon>
        <taxon>Actinomycetes</taxon>
        <taxon>Micrococcales</taxon>
        <taxon>Microbacteriaceae</taxon>
        <taxon>Compostimonas</taxon>
    </lineage>
</organism>
<feature type="region of interest" description="Disordered" evidence="1">
    <location>
        <begin position="163"/>
        <end position="260"/>
    </location>
</feature>
<dbReference type="RefSeq" id="WP_100344632.1">
    <property type="nucleotide sequence ID" value="NZ_PGFB01000003.1"/>
</dbReference>
<evidence type="ECO:0000313" key="4">
    <source>
        <dbReference type="Proteomes" id="UP000230161"/>
    </source>
</evidence>
<comment type="caution">
    <text evidence="3">The sequence shown here is derived from an EMBL/GenBank/DDBJ whole genome shotgun (WGS) entry which is preliminary data.</text>
</comment>
<gene>
    <name evidence="3" type="ORF">CLV54_1817</name>
</gene>
<sequence length="260" mass="26158">MTDRILPTVLRAAADGDTMIPTLLLLFALPLLIIAAWAVLAGLRRQLLQKKLFYLVSLGVSLLAIAVALALVQLGAMVGTRSSDDAGMAFIAGILLVNGYAGFFVALMLWPFALLMREREPRSVFAAGAPQYRRSSALPAALLAGGGTVAAASPADAITLGATNNPVSTNSPADTNSPVSTNSPADINSPVSTNSPDGTGSSAAPDSLAAPNGPGTGVSAGAGSAAGGAGISGERGARFETRRSRRDGVALSDGQTVETG</sequence>
<keyword evidence="2" id="KW-1133">Transmembrane helix</keyword>
<dbReference type="Proteomes" id="UP000230161">
    <property type="component" value="Unassembled WGS sequence"/>
</dbReference>
<dbReference type="EMBL" id="PGFB01000003">
    <property type="protein sequence ID" value="PJJ62025.1"/>
    <property type="molecule type" value="Genomic_DNA"/>
</dbReference>
<evidence type="ECO:0000256" key="2">
    <source>
        <dbReference type="SAM" id="Phobius"/>
    </source>
</evidence>
<feature type="transmembrane region" description="Helical" evidence="2">
    <location>
        <begin position="52"/>
        <end position="76"/>
    </location>
</feature>
<protein>
    <submittedName>
        <fullName evidence="3">Uncharacterized protein</fullName>
    </submittedName>
</protein>
<evidence type="ECO:0000313" key="3">
    <source>
        <dbReference type="EMBL" id="PJJ62025.1"/>
    </source>
</evidence>
<name>A0A2M9BVR7_9MICO</name>
<feature type="compositionally biased region" description="Basic and acidic residues" evidence="1">
    <location>
        <begin position="235"/>
        <end position="248"/>
    </location>
</feature>
<feature type="compositionally biased region" description="Gly residues" evidence="1">
    <location>
        <begin position="214"/>
        <end position="233"/>
    </location>
</feature>
<dbReference type="AlphaFoldDB" id="A0A2M9BVR7"/>
<feature type="transmembrane region" description="Helical" evidence="2">
    <location>
        <begin position="88"/>
        <end position="115"/>
    </location>
</feature>
<accession>A0A2M9BVR7</accession>
<keyword evidence="4" id="KW-1185">Reference proteome</keyword>
<proteinExistence type="predicted"/>
<keyword evidence="2" id="KW-0812">Transmembrane</keyword>
<keyword evidence="2" id="KW-0472">Membrane</keyword>
<reference evidence="3 4" key="1">
    <citation type="submission" date="2017-11" db="EMBL/GenBank/DDBJ databases">
        <title>Genomic Encyclopedia of Archaeal and Bacterial Type Strains, Phase II (KMG-II): From Individual Species to Whole Genera.</title>
        <authorList>
            <person name="Goeker M."/>
        </authorList>
    </citation>
    <scope>NUCLEOTIDE SEQUENCE [LARGE SCALE GENOMIC DNA]</scope>
    <source>
        <strain evidence="3 4">DSM 25625</strain>
    </source>
</reference>
<feature type="compositionally biased region" description="Polar residues" evidence="1">
    <location>
        <begin position="163"/>
        <end position="204"/>
    </location>
</feature>
<evidence type="ECO:0000256" key="1">
    <source>
        <dbReference type="SAM" id="MobiDB-lite"/>
    </source>
</evidence>
<feature type="transmembrane region" description="Helical" evidence="2">
    <location>
        <begin position="20"/>
        <end position="40"/>
    </location>
</feature>